<accession>A0A6L7GHH7</accession>
<dbReference type="InterPro" id="IPR012334">
    <property type="entry name" value="Pectin_lyas_fold"/>
</dbReference>
<dbReference type="AlphaFoldDB" id="A0A6L7GHH7"/>
<dbReference type="Proteomes" id="UP000473531">
    <property type="component" value="Unassembled WGS sequence"/>
</dbReference>
<dbReference type="OrthoDB" id="501735at2"/>
<sequence>MSGPDLAARGLARQALMSQPALFSAMQGRAIPASLNRLESTGYSVEGMGAGTYVHDAQCTASLLGTHPRFAFRSADNRIFRLLAQGSAIYVEQAGARAIAGQNDQPAIQAAIDYAQAVAAAEVRFGQGRYELWAPFRSSPFKANFAIDGHYIVISKTLVLRGVAATRTVLDCRALGGRDPQTSWQTVWLDSNDPSPRLWRGNACLLRGNKNNELPAPGNPLQIDRVELHRLVFRGNTVRTANHDWPANITTGDGWDGTHQGLKVHDTHVGDIVLRDTDFVGWRGELLYLAGYDARSLTMDRVRLLTTNGNAMNPGTNTPIIANNCEFGDAYQAHEDTGKRYARYSGCIWRDADKMNIGSGPTNGQLYNYLYPTRDTATQPPVTQFDGCEIRNVGMAYIGNWVRGRLRTTDSIINLTANLFFMLQDIDLDIEALIDQKDAINPLLLYGPDTLTKPVSGAPTGIYIQPPRNVHVRLRHIRTAAAQAAGRNWAPFRWSGYIDKSCRVTINGSEATTVPNTMDNPTKSAPFVELGSFSHSLGYLQHGAANVGPFNQNDEIRIAGPVVQAHSTVDGVYDATLAAVPTGGAAYGFAEGQKLRIYKSGDLADVRFVKGQSANLSVQRTRVLDKHGDWIDFAFNSSAARWEECGFFSAASETLSANFAARSVPAVNPGSTTTLSVTIAGAKVGDKASASFAAALPGLLLFAETAAADSVKVSLFNPGTQASPAFTSDLFVDVSRR</sequence>
<dbReference type="Gene3D" id="2.160.20.10">
    <property type="entry name" value="Single-stranded right-handed beta-helix, Pectin lyase-like"/>
    <property type="match status" value="1"/>
</dbReference>
<name>A0A6L7GHH7_9SPHN</name>
<protein>
    <submittedName>
        <fullName evidence="1">Uncharacterized protein</fullName>
    </submittedName>
</protein>
<dbReference type="InterPro" id="IPR011050">
    <property type="entry name" value="Pectin_lyase_fold/virulence"/>
</dbReference>
<keyword evidence="2" id="KW-1185">Reference proteome</keyword>
<comment type="caution">
    <text evidence="1">The sequence shown here is derived from an EMBL/GenBank/DDBJ whole genome shotgun (WGS) entry which is preliminary data.</text>
</comment>
<gene>
    <name evidence="1" type="ORF">GRI44_11515</name>
</gene>
<proteinExistence type="predicted"/>
<evidence type="ECO:0000313" key="2">
    <source>
        <dbReference type="Proteomes" id="UP000473531"/>
    </source>
</evidence>
<organism evidence="1 2">
    <name type="scientific">Allopontixanthobacter confluentis</name>
    <dbReference type="NCBI Taxonomy" id="1849021"/>
    <lineage>
        <taxon>Bacteria</taxon>
        <taxon>Pseudomonadati</taxon>
        <taxon>Pseudomonadota</taxon>
        <taxon>Alphaproteobacteria</taxon>
        <taxon>Sphingomonadales</taxon>
        <taxon>Erythrobacteraceae</taxon>
        <taxon>Allopontixanthobacter</taxon>
    </lineage>
</organism>
<evidence type="ECO:0000313" key="1">
    <source>
        <dbReference type="EMBL" id="MXP15377.1"/>
    </source>
</evidence>
<dbReference type="EMBL" id="WTYU01000002">
    <property type="protein sequence ID" value="MXP15377.1"/>
    <property type="molecule type" value="Genomic_DNA"/>
</dbReference>
<dbReference type="SUPFAM" id="SSF51126">
    <property type="entry name" value="Pectin lyase-like"/>
    <property type="match status" value="1"/>
</dbReference>
<dbReference type="RefSeq" id="WP_160601906.1">
    <property type="nucleotide sequence ID" value="NZ_WTYU01000002.1"/>
</dbReference>
<reference evidence="1 2" key="1">
    <citation type="submission" date="2019-12" db="EMBL/GenBank/DDBJ databases">
        <title>Genomic-based taxomic classification of the family Erythrobacteraceae.</title>
        <authorList>
            <person name="Xu L."/>
        </authorList>
    </citation>
    <scope>NUCLEOTIDE SEQUENCE [LARGE SCALE GENOMIC DNA]</scope>
    <source>
        <strain evidence="1 2">KCTC 52259</strain>
    </source>
</reference>